<organism evidence="2 3">
    <name type="scientific">Flavobacterium pectinovorum</name>
    <dbReference type="NCBI Taxonomy" id="29533"/>
    <lineage>
        <taxon>Bacteria</taxon>
        <taxon>Pseudomonadati</taxon>
        <taxon>Bacteroidota</taxon>
        <taxon>Flavobacteriia</taxon>
        <taxon>Flavobacteriales</taxon>
        <taxon>Flavobacteriaceae</taxon>
        <taxon>Flavobacterium</taxon>
    </lineage>
</organism>
<name>A0A502E992_9FLAO</name>
<dbReference type="Gene3D" id="3.40.50.720">
    <property type="entry name" value="NAD(P)-binding Rossmann-like Domain"/>
    <property type="match status" value="1"/>
</dbReference>
<proteinExistence type="predicted"/>
<dbReference type="RefSeq" id="WP_140511407.1">
    <property type="nucleotide sequence ID" value="NZ_RCZH01000020.1"/>
</dbReference>
<evidence type="ECO:0000313" key="3">
    <source>
        <dbReference type="Proteomes" id="UP000319700"/>
    </source>
</evidence>
<dbReference type="InterPro" id="IPR016040">
    <property type="entry name" value="NAD(P)-bd_dom"/>
</dbReference>
<gene>
    <name evidence="2" type="ORF">EAH81_23695</name>
</gene>
<keyword evidence="3" id="KW-1185">Reference proteome</keyword>
<dbReference type="PANTHER" id="PTHR14097">
    <property type="entry name" value="OXIDOREDUCTASE HTATIP2"/>
    <property type="match status" value="1"/>
</dbReference>
<feature type="domain" description="NAD(P)-binding" evidence="1">
    <location>
        <begin position="7"/>
        <end position="154"/>
    </location>
</feature>
<dbReference type="InterPro" id="IPR036291">
    <property type="entry name" value="NAD(P)-bd_dom_sf"/>
</dbReference>
<dbReference type="PANTHER" id="PTHR14097:SF7">
    <property type="entry name" value="OXIDOREDUCTASE HTATIP2"/>
    <property type="match status" value="1"/>
</dbReference>
<dbReference type="GO" id="GO:0051170">
    <property type="term" value="P:import into nucleus"/>
    <property type="evidence" value="ECO:0007669"/>
    <property type="project" value="TreeGrafter"/>
</dbReference>
<reference evidence="2 3" key="1">
    <citation type="journal article" date="2019" name="Environ. Microbiol.">
        <title>Species interactions and distinct microbial communities in high Arctic permafrost affected cryosols are associated with the CH4 and CO2 gas fluxes.</title>
        <authorList>
            <person name="Altshuler I."/>
            <person name="Hamel J."/>
            <person name="Turney S."/>
            <person name="Magnuson E."/>
            <person name="Levesque R."/>
            <person name="Greer C."/>
            <person name="Whyte L.G."/>
        </authorList>
    </citation>
    <scope>NUCLEOTIDE SEQUENCE [LARGE SCALE GENOMIC DNA]</scope>
    <source>
        <strain evidence="2 3">42</strain>
    </source>
</reference>
<evidence type="ECO:0000313" key="2">
    <source>
        <dbReference type="EMBL" id="TPG33954.1"/>
    </source>
</evidence>
<dbReference type="GO" id="GO:0005737">
    <property type="term" value="C:cytoplasm"/>
    <property type="evidence" value="ECO:0007669"/>
    <property type="project" value="TreeGrafter"/>
</dbReference>
<comment type="caution">
    <text evidence="2">The sequence shown here is derived from an EMBL/GenBank/DDBJ whole genome shotgun (WGS) entry which is preliminary data.</text>
</comment>
<accession>A0A502E992</accession>
<dbReference type="Pfam" id="PF13460">
    <property type="entry name" value="NAD_binding_10"/>
    <property type="match status" value="1"/>
</dbReference>
<dbReference type="AlphaFoldDB" id="A0A502E992"/>
<dbReference type="EMBL" id="RCZH01000020">
    <property type="protein sequence ID" value="TPG33954.1"/>
    <property type="molecule type" value="Genomic_DNA"/>
</dbReference>
<dbReference type="OrthoDB" id="9798632at2"/>
<evidence type="ECO:0000259" key="1">
    <source>
        <dbReference type="Pfam" id="PF13460"/>
    </source>
</evidence>
<dbReference type="SUPFAM" id="SSF51735">
    <property type="entry name" value="NAD(P)-binding Rossmann-fold domains"/>
    <property type="match status" value="1"/>
</dbReference>
<dbReference type="Proteomes" id="UP000319700">
    <property type="component" value="Unassembled WGS sequence"/>
</dbReference>
<protein>
    <submittedName>
        <fullName evidence="2">Semialdehyde dehydrogenase</fullName>
    </submittedName>
</protein>
<sequence length="212" mass="23505">MKAIVIGATGATGEFLVNELLEDNDYTTVTVFVRRSIEKQHPKLVEQIIDFSKIDSYKDLITGDVFFSCLGTTLKAAGSEENQRKIDFDIPAKFAQFARENGVSSLVLLSAYGAAAQSKVFYSQIKGQLENRIADLDFEQYVIFRPGLLLRKESNRLGEKISANVLNVLNSIGLFRKFKPLPTALLAKKLAKAPKILPKGTAIIKLDEIFGF</sequence>